<sequence length="107" mass="11836">MSGVVPEQPVATGPAIHPRPDAGDNDVLMKKPQPDSKIPPYYRRNRALASNVDTAVLQPVTKEDRWIRGCSRPDMSSWNNTLWKRPGKPAGQGSCCGLINRETVQTR</sequence>
<proteinExistence type="predicted"/>
<reference evidence="3" key="1">
    <citation type="journal article" date="2015" name="Nat. Genet.">
        <title>The genome and transcriptome of the zoonotic hookworm Ancylostoma ceylanicum identify infection-specific gene families.</title>
        <authorList>
            <person name="Schwarz E.M."/>
            <person name="Hu Y."/>
            <person name="Antoshechkin I."/>
            <person name="Miller M.M."/>
            <person name="Sternberg P.W."/>
            <person name="Aroian R.V."/>
        </authorList>
    </citation>
    <scope>NUCLEOTIDE SEQUENCE</scope>
    <source>
        <strain evidence="3">HY135</strain>
    </source>
</reference>
<gene>
    <name evidence="2" type="primary">Acey_s0007.g3510</name>
    <name evidence="2" type="ORF">Y032_0007g3510</name>
</gene>
<feature type="compositionally biased region" description="Basic and acidic residues" evidence="1">
    <location>
        <begin position="18"/>
        <end position="34"/>
    </location>
</feature>
<keyword evidence="3" id="KW-1185">Reference proteome</keyword>
<feature type="region of interest" description="Disordered" evidence="1">
    <location>
        <begin position="1"/>
        <end position="41"/>
    </location>
</feature>
<dbReference type="AlphaFoldDB" id="A0A016VNN4"/>
<evidence type="ECO:0000313" key="2">
    <source>
        <dbReference type="EMBL" id="EYC28936.1"/>
    </source>
</evidence>
<dbReference type="EMBL" id="JARK01001343">
    <property type="protein sequence ID" value="EYC28936.1"/>
    <property type="molecule type" value="Genomic_DNA"/>
</dbReference>
<feature type="region of interest" description="Disordered" evidence="1">
    <location>
        <begin position="78"/>
        <end position="107"/>
    </location>
</feature>
<comment type="caution">
    <text evidence="2">The sequence shown here is derived from an EMBL/GenBank/DDBJ whole genome shotgun (WGS) entry which is preliminary data.</text>
</comment>
<accession>A0A016VNN4</accession>
<evidence type="ECO:0000256" key="1">
    <source>
        <dbReference type="SAM" id="MobiDB-lite"/>
    </source>
</evidence>
<name>A0A016VNN4_9BILA</name>
<evidence type="ECO:0000313" key="3">
    <source>
        <dbReference type="Proteomes" id="UP000024635"/>
    </source>
</evidence>
<dbReference type="Proteomes" id="UP000024635">
    <property type="component" value="Unassembled WGS sequence"/>
</dbReference>
<organism evidence="2 3">
    <name type="scientific">Ancylostoma ceylanicum</name>
    <dbReference type="NCBI Taxonomy" id="53326"/>
    <lineage>
        <taxon>Eukaryota</taxon>
        <taxon>Metazoa</taxon>
        <taxon>Ecdysozoa</taxon>
        <taxon>Nematoda</taxon>
        <taxon>Chromadorea</taxon>
        <taxon>Rhabditida</taxon>
        <taxon>Rhabditina</taxon>
        <taxon>Rhabditomorpha</taxon>
        <taxon>Strongyloidea</taxon>
        <taxon>Ancylostomatidae</taxon>
        <taxon>Ancylostomatinae</taxon>
        <taxon>Ancylostoma</taxon>
    </lineage>
</organism>
<protein>
    <submittedName>
        <fullName evidence="2">Uncharacterized protein</fullName>
    </submittedName>
</protein>